<evidence type="ECO:0000259" key="2">
    <source>
        <dbReference type="Pfam" id="PF13349"/>
    </source>
</evidence>
<protein>
    <submittedName>
        <fullName evidence="3">DUF4097 family beta strand repeat-containing protein</fullName>
    </submittedName>
</protein>
<evidence type="ECO:0000256" key="1">
    <source>
        <dbReference type="SAM" id="SignalP"/>
    </source>
</evidence>
<reference evidence="3 4" key="1">
    <citation type="journal article" date="2013" name="Int. J. Syst. Evol. Microbiol.">
        <title>Marinoscillum luteum sp. nov., isolated from marine sediment.</title>
        <authorList>
            <person name="Cha I.T."/>
            <person name="Park S.J."/>
            <person name="Kim S.J."/>
            <person name="Kim J.G."/>
            <person name="Jung M.Y."/>
            <person name="Shin K.S."/>
            <person name="Kwon K.K."/>
            <person name="Yang S.H."/>
            <person name="Seo Y.S."/>
            <person name="Rhee S.K."/>
        </authorList>
    </citation>
    <scope>NUCLEOTIDE SEQUENCE [LARGE SCALE GENOMIC DNA]</scope>
    <source>
        <strain evidence="3 4">KCTC 23939</strain>
    </source>
</reference>
<proteinExistence type="predicted"/>
<comment type="caution">
    <text evidence="3">The sequence shown here is derived from an EMBL/GenBank/DDBJ whole genome shotgun (WGS) entry which is preliminary data.</text>
</comment>
<feature type="chain" id="PRO_5046283767" evidence="1">
    <location>
        <begin position="20"/>
        <end position="274"/>
    </location>
</feature>
<gene>
    <name evidence="3" type="ORF">ACHKAR_06610</name>
</gene>
<dbReference type="RefSeq" id="WP_395416676.1">
    <property type="nucleotide sequence ID" value="NZ_JBIPKE010000014.1"/>
</dbReference>
<accession>A0ABW7N663</accession>
<feature type="signal peptide" evidence="1">
    <location>
        <begin position="1"/>
        <end position="19"/>
    </location>
</feature>
<dbReference type="Pfam" id="PF13349">
    <property type="entry name" value="DUF4097"/>
    <property type="match status" value="1"/>
</dbReference>
<sequence length="274" mass="29318">MKKSIIICIGLFAAVAALAQEKFSEQFTIPLSKPGAPARIELDHLNGDITVTGYSGSEVIITASASGSSLQHGCDDCHEDQKSAPPGMKRVNANPMELRAKESNNVVSIESDSWKRRMNIEIKAPIKADLDLNTVHGTITVKGINGTMEISGVNGGIALENISGSVVANTVNGDVKVTFKSLTAGEPMSFVTLNGDVDVTLPANAKATTKLRSERGEIYTDFDMALERSKTNVKKESGEYEVSINSWVYGKINGGGPEFTFKNMHGSIIVRKGN</sequence>
<evidence type="ECO:0000313" key="4">
    <source>
        <dbReference type="Proteomes" id="UP001610063"/>
    </source>
</evidence>
<keyword evidence="1" id="KW-0732">Signal</keyword>
<organism evidence="3 4">
    <name type="scientific">Marinoscillum luteum</name>
    <dbReference type="NCBI Taxonomy" id="861051"/>
    <lineage>
        <taxon>Bacteria</taxon>
        <taxon>Pseudomonadati</taxon>
        <taxon>Bacteroidota</taxon>
        <taxon>Cytophagia</taxon>
        <taxon>Cytophagales</taxon>
        <taxon>Reichenbachiellaceae</taxon>
        <taxon>Marinoscillum</taxon>
    </lineage>
</organism>
<evidence type="ECO:0000313" key="3">
    <source>
        <dbReference type="EMBL" id="MFH6983102.1"/>
    </source>
</evidence>
<dbReference type="InterPro" id="IPR025164">
    <property type="entry name" value="Toastrack_DUF4097"/>
</dbReference>
<name>A0ABW7N663_9BACT</name>
<dbReference type="Proteomes" id="UP001610063">
    <property type="component" value="Unassembled WGS sequence"/>
</dbReference>
<keyword evidence="4" id="KW-1185">Reference proteome</keyword>
<dbReference type="EMBL" id="JBIPKE010000014">
    <property type="protein sequence ID" value="MFH6983102.1"/>
    <property type="molecule type" value="Genomic_DNA"/>
</dbReference>
<feature type="domain" description="DUF4097" evidence="2">
    <location>
        <begin position="40"/>
        <end position="245"/>
    </location>
</feature>